<evidence type="ECO:0000256" key="16">
    <source>
        <dbReference type="ARBA" id="ARBA00044981"/>
    </source>
</evidence>
<dbReference type="PANTHER" id="PTHR13462:SF10">
    <property type="entry name" value="CALCIUM UNIPORTER PROTEIN, MITOCHONDRIAL"/>
    <property type="match status" value="1"/>
</dbReference>
<accession>A0A9P5QCV4</accession>
<protein>
    <recommendedName>
        <fullName evidence="16">Calcium uniporter protein, mitochondrial</fullName>
    </recommendedName>
</protein>
<evidence type="ECO:0000256" key="5">
    <source>
        <dbReference type="ARBA" id="ARBA00022673"/>
    </source>
</evidence>
<dbReference type="GO" id="GO:0015292">
    <property type="term" value="F:uniporter activity"/>
    <property type="evidence" value="ECO:0007669"/>
    <property type="project" value="TreeGrafter"/>
</dbReference>
<evidence type="ECO:0000256" key="10">
    <source>
        <dbReference type="ARBA" id="ARBA00023065"/>
    </source>
</evidence>
<feature type="compositionally biased region" description="Basic and acidic residues" evidence="18">
    <location>
        <begin position="354"/>
        <end position="387"/>
    </location>
</feature>
<keyword evidence="3" id="KW-0813">Transport</keyword>
<feature type="transmembrane region" description="Helical" evidence="19">
    <location>
        <begin position="287"/>
        <end position="305"/>
    </location>
</feature>
<evidence type="ECO:0000256" key="19">
    <source>
        <dbReference type="SAM" id="Phobius"/>
    </source>
</evidence>
<gene>
    <name evidence="21" type="ORF">BDP27DRAFT_1281203</name>
</gene>
<dbReference type="EMBL" id="JADNRY010000001">
    <property type="protein sequence ID" value="KAF9078535.1"/>
    <property type="molecule type" value="Genomic_DNA"/>
</dbReference>
<keyword evidence="9 19" id="KW-1133">Transmembrane helix</keyword>
<evidence type="ECO:0000256" key="11">
    <source>
        <dbReference type="ARBA" id="ARBA00023128"/>
    </source>
</evidence>
<evidence type="ECO:0000256" key="1">
    <source>
        <dbReference type="ARBA" id="ARBA00004448"/>
    </source>
</evidence>
<keyword evidence="8" id="KW-0106">Calcium</keyword>
<evidence type="ECO:0000313" key="22">
    <source>
        <dbReference type="Proteomes" id="UP000772434"/>
    </source>
</evidence>
<keyword evidence="7" id="KW-0999">Mitochondrion inner membrane</keyword>
<comment type="catalytic activity">
    <reaction evidence="14">
        <text>Ca(2+)(in) = Ca(2+)(out)</text>
        <dbReference type="Rhea" id="RHEA:29671"/>
        <dbReference type="ChEBI" id="CHEBI:29108"/>
    </reaction>
</comment>
<dbReference type="OrthoDB" id="278338at2759"/>
<evidence type="ECO:0000256" key="12">
    <source>
        <dbReference type="ARBA" id="ARBA00023136"/>
    </source>
</evidence>
<evidence type="ECO:0000256" key="18">
    <source>
        <dbReference type="SAM" id="MobiDB-lite"/>
    </source>
</evidence>
<evidence type="ECO:0000256" key="4">
    <source>
        <dbReference type="ARBA" id="ARBA00022568"/>
    </source>
</evidence>
<proteinExistence type="inferred from homology"/>
<dbReference type="InterPro" id="IPR006769">
    <property type="entry name" value="MCU_C"/>
</dbReference>
<comment type="similarity">
    <text evidence="2">Belongs to the MCU (TC 1.A.77) family.</text>
</comment>
<dbReference type="Proteomes" id="UP000772434">
    <property type="component" value="Unassembled WGS sequence"/>
</dbReference>
<dbReference type="GO" id="GO:0051560">
    <property type="term" value="P:mitochondrial calcium ion homeostasis"/>
    <property type="evidence" value="ECO:0007669"/>
    <property type="project" value="InterPro"/>
</dbReference>
<keyword evidence="5" id="KW-0107">Calcium channel</keyword>
<dbReference type="GO" id="GO:0005262">
    <property type="term" value="F:calcium channel activity"/>
    <property type="evidence" value="ECO:0007669"/>
    <property type="project" value="UniProtKB-KW"/>
</dbReference>
<feature type="region of interest" description="Disordered" evidence="18">
    <location>
        <begin position="70"/>
        <end position="89"/>
    </location>
</feature>
<evidence type="ECO:0000256" key="3">
    <source>
        <dbReference type="ARBA" id="ARBA00022448"/>
    </source>
</evidence>
<dbReference type="InterPro" id="IPR039055">
    <property type="entry name" value="MCU_fam"/>
</dbReference>
<evidence type="ECO:0000256" key="6">
    <source>
        <dbReference type="ARBA" id="ARBA00022692"/>
    </source>
</evidence>
<keyword evidence="11" id="KW-0496">Mitochondrion</keyword>
<dbReference type="Pfam" id="PF04678">
    <property type="entry name" value="MCU"/>
    <property type="match status" value="1"/>
</dbReference>
<keyword evidence="13" id="KW-0407">Ion channel</keyword>
<keyword evidence="10" id="KW-0406">Ion transport</keyword>
<keyword evidence="4" id="KW-0109">Calcium transport</keyword>
<dbReference type="AlphaFoldDB" id="A0A9P5QCV4"/>
<keyword evidence="22" id="KW-1185">Reference proteome</keyword>
<dbReference type="GO" id="GO:0036444">
    <property type="term" value="P:calcium import into the mitochondrion"/>
    <property type="evidence" value="ECO:0007669"/>
    <property type="project" value="UniProtKB-ARBA"/>
</dbReference>
<name>A0A9P5QCV4_9AGAR</name>
<sequence length="405" mass="46111">MFWVRISRCNTPYISSYKYSLSYLAHNGRIISHIPSKLAVRYWHGTRSISSRSLENTKVEHSQFLANASAHSKWSDRTPGNGTTDSEDEELAGIQEGVGKLLPTTSHLFKLILPLRRDTNGLVPTVLLLHPSQPLSHAGRLILASLPRSKIGKKLSISFRCSPSISSRRFVEYSDSIDISDFVREAARATEFKIYITADSTQEEENNQVLSVRVPSFADRTRFLRRRLDVINFELTAMEGLKRECDALARKGARRVALSGFGMLVAYWAAVARLTFWDYGWDVMEPITYLSGLSTVICGYLWFLYQGREVSYSSVLDRSVSARRENLYKQRGLDIEKWTELASERRKIMKEIGQIKEDYEQSEEEKDKSNKDEGENKDNEADEKDSLLGEAEESEPSEPKSKGKK</sequence>
<keyword evidence="6 19" id="KW-0812">Transmembrane</keyword>
<feature type="domain" description="Calcium uniporter protein C-terminal" evidence="20">
    <location>
        <begin position="217"/>
        <end position="341"/>
    </location>
</feature>
<keyword evidence="12 19" id="KW-0472">Membrane</keyword>
<evidence type="ECO:0000256" key="17">
    <source>
        <dbReference type="ARBA" id="ARBA00045938"/>
    </source>
</evidence>
<feature type="transmembrane region" description="Helical" evidence="19">
    <location>
        <begin position="256"/>
        <end position="275"/>
    </location>
</feature>
<evidence type="ECO:0000256" key="8">
    <source>
        <dbReference type="ARBA" id="ARBA00022837"/>
    </source>
</evidence>
<comment type="function">
    <text evidence="17">Highly selective calcium channel localized to the inner mitochondrial membrane, which mediates calcium uptake into the mitochondrial matrix. Mitochondrial calcium homeostasis plays key roles in cellular physiology and regulates ATP production, cytoplasmic calcium signals and activation of cell death pathways. Sufficient to operate as a pore-forming channel without the need of calcium-sensor or auxiliary subunit.</text>
</comment>
<comment type="caution">
    <text evidence="21">The sequence shown here is derived from an EMBL/GenBank/DDBJ whole genome shotgun (WGS) entry which is preliminary data.</text>
</comment>
<dbReference type="PANTHER" id="PTHR13462">
    <property type="entry name" value="CALCIUM UNIPORTER PROTEIN, MITOCHONDRIAL"/>
    <property type="match status" value="1"/>
</dbReference>
<feature type="compositionally biased region" description="Polar residues" evidence="18">
    <location>
        <begin position="70"/>
        <end position="84"/>
    </location>
</feature>
<evidence type="ECO:0000256" key="13">
    <source>
        <dbReference type="ARBA" id="ARBA00023303"/>
    </source>
</evidence>
<feature type="region of interest" description="Disordered" evidence="18">
    <location>
        <begin position="354"/>
        <end position="405"/>
    </location>
</feature>
<dbReference type="GO" id="GO:1990246">
    <property type="term" value="C:uniplex complex"/>
    <property type="evidence" value="ECO:0007669"/>
    <property type="project" value="TreeGrafter"/>
</dbReference>
<evidence type="ECO:0000313" key="21">
    <source>
        <dbReference type="EMBL" id="KAF9078535.1"/>
    </source>
</evidence>
<organism evidence="21 22">
    <name type="scientific">Rhodocollybia butyracea</name>
    <dbReference type="NCBI Taxonomy" id="206335"/>
    <lineage>
        <taxon>Eukaryota</taxon>
        <taxon>Fungi</taxon>
        <taxon>Dikarya</taxon>
        <taxon>Basidiomycota</taxon>
        <taxon>Agaricomycotina</taxon>
        <taxon>Agaricomycetes</taxon>
        <taxon>Agaricomycetidae</taxon>
        <taxon>Agaricales</taxon>
        <taxon>Marasmiineae</taxon>
        <taxon>Omphalotaceae</taxon>
        <taxon>Rhodocollybia</taxon>
    </lineage>
</organism>
<evidence type="ECO:0000256" key="14">
    <source>
        <dbReference type="ARBA" id="ARBA00036634"/>
    </source>
</evidence>
<evidence type="ECO:0000259" key="20">
    <source>
        <dbReference type="Pfam" id="PF04678"/>
    </source>
</evidence>
<comment type="subunit">
    <text evidence="15">Homotetramer, assembles in a dimer or dimers configuration with two interfaces.</text>
</comment>
<reference evidence="21" key="1">
    <citation type="submission" date="2020-11" db="EMBL/GenBank/DDBJ databases">
        <authorList>
            <consortium name="DOE Joint Genome Institute"/>
            <person name="Ahrendt S."/>
            <person name="Riley R."/>
            <person name="Andreopoulos W."/>
            <person name="Labutti K."/>
            <person name="Pangilinan J."/>
            <person name="Ruiz-Duenas F.J."/>
            <person name="Barrasa J.M."/>
            <person name="Sanchez-Garcia M."/>
            <person name="Camarero S."/>
            <person name="Miyauchi S."/>
            <person name="Serrano A."/>
            <person name="Linde D."/>
            <person name="Babiker R."/>
            <person name="Drula E."/>
            <person name="Ayuso-Fernandez I."/>
            <person name="Pacheco R."/>
            <person name="Padilla G."/>
            <person name="Ferreira P."/>
            <person name="Barriuso J."/>
            <person name="Kellner H."/>
            <person name="Castanera R."/>
            <person name="Alfaro M."/>
            <person name="Ramirez L."/>
            <person name="Pisabarro A.G."/>
            <person name="Kuo A."/>
            <person name="Tritt A."/>
            <person name="Lipzen A."/>
            <person name="He G."/>
            <person name="Yan M."/>
            <person name="Ng V."/>
            <person name="Cullen D."/>
            <person name="Martin F."/>
            <person name="Rosso M.-N."/>
            <person name="Henrissat B."/>
            <person name="Hibbett D."/>
            <person name="Martinez A.T."/>
            <person name="Grigoriev I.V."/>
        </authorList>
    </citation>
    <scope>NUCLEOTIDE SEQUENCE</scope>
    <source>
        <strain evidence="21">AH 40177</strain>
    </source>
</reference>
<comment type="subcellular location">
    <subcellularLocation>
        <location evidence="1">Mitochondrion inner membrane</location>
        <topology evidence="1">Multi-pass membrane protein</topology>
    </subcellularLocation>
</comment>
<evidence type="ECO:0000256" key="7">
    <source>
        <dbReference type="ARBA" id="ARBA00022792"/>
    </source>
</evidence>
<evidence type="ECO:0000256" key="2">
    <source>
        <dbReference type="ARBA" id="ARBA00005653"/>
    </source>
</evidence>
<evidence type="ECO:0000256" key="15">
    <source>
        <dbReference type="ARBA" id="ARBA00044966"/>
    </source>
</evidence>
<evidence type="ECO:0000256" key="9">
    <source>
        <dbReference type="ARBA" id="ARBA00022989"/>
    </source>
</evidence>